<evidence type="ECO:0000256" key="12">
    <source>
        <dbReference type="SAM" id="MobiDB-lite"/>
    </source>
</evidence>
<keyword evidence="7 13" id="KW-0472">Membrane</keyword>
<proteinExistence type="inferred from homology"/>
<dbReference type="FunFam" id="2.60.40.10:FF:000545">
    <property type="entry name" value="Interleukin-11 receptor subunit alpha"/>
    <property type="match status" value="1"/>
</dbReference>
<evidence type="ECO:0000256" key="8">
    <source>
        <dbReference type="ARBA" id="ARBA00023157"/>
    </source>
</evidence>
<dbReference type="PANTHER" id="PTHR48483">
    <property type="entry name" value="INTERLEUKIN-27 SUBUNIT BETA"/>
    <property type="match status" value="1"/>
</dbReference>
<dbReference type="Proteomes" id="UP000515156">
    <property type="component" value="Chromosome 2"/>
</dbReference>
<dbReference type="OrthoDB" id="418412at2759"/>
<evidence type="ECO:0000256" key="14">
    <source>
        <dbReference type="SAM" id="SignalP"/>
    </source>
</evidence>
<feature type="signal peptide" evidence="14">
    <location>
        <begin position="1"/>
        <end position="34"/>
    </location>
</feature>
<dbReference type="Gene3D" id="2.60.40.10">
    <property type="entry name" value="Immunoglobulins"/>
    <property type="match status" value="2"/>
</dbReference>
<keyword evidence="4 14" id="KW-0732">Signal</keyword>
<protein>
    <submittedName>
        <fullName evidence="18">Interleukin-11 receptor subunit alpha isoform X1</fullName>
    </submittedName>
</protein>
<dbReference type="RefSeq" id="XP_030048693.1">
    <property type="nucleotide sequence ID" value="XM_030192833.1"/>
</dbReference>
<dbReference type="InterPro" id="IPR013783">
    <property type="entry name" value="Ig-like_fold"/>
</dbReference>
<dbReference type="InterPro" id="IPR003530">
    <property type="entry name" value="Hematopoietin_rcpt_L_F3_CS"/>
</dbReference>
<feature type="transmembrane region" description="Helical" evidence="13">
    <location>
        <begin position="351"/>
        <end position="377"/>
    </location>
</feature>
<dbReference type="InterPro" id="IPR036179">
    <property type="entry name" value="Ig-like_dom_sf"/>
</dbReference>
<feature type="domain" description="Fibronectin type-III" evidence="16">
    <location>
        <begin position="214"/>
        <end position="311"/>
    </location>
</feature>
<evidence type="ECO:0000256" key="3">
    <source>
        <dbReference type="ARBA" id="ARBA00022692"/>
    </source>
</evidence>
<keyword evidence="9 18" id="KW-0675">Receptor</keyword>
<dbReference type="GO" id="GO:0004896">
    <property type="term" value="F:cytokine receptor activity"/>
    <property type="evidence" value="ECO:0007669"/>
    <property type="project" value="InterPro"/>
</dbReference>
<organism evidence="17 18">
    <name type="scientific">Microcaecilia unicolor</name>
    <dbReference type="NCBI Taxonomy" id="1415580"/>
    <lineage>
        <taxon>Eukaryota</taxon>
        <taxon>Metazoa</taxon>
        <taxon>Chordata</taxon>
        <taxon>Craniata</taxon>
        <taxon>Vertebrata</taxon>
        <taxon>Euteleostomi</taxon>
        <taxon>Amphibia</taxon>
        <taxon>Gymnophiona</taxon>
        <taxon>Siphonopidae</taxon>
        <taxon>Microcaecilia</taxon>
    </lineage>
</organism>
<reference evidence="18" key="1">
    <citation type="submission" date="2025-08" db="UniProtKB">
        <authorList>
            <consortium name="RefSeq"/>
        </authorList>
    </citation>
    <scope>IDENTIFICATION</scope>
</reference>
<feature type="compositionally biased region" description="Low complexity" evidence="12">
    <location>
        <begin position="317"/>
        <end position="326"/>
    </location>
</feature>
<dbReference type="GeneID" id="115462814"/>
<dbReference type="FunCoup" id="A0A6P7X8A3">
    <property type="interactions" value="354"/>
</dbReference>
<evidence type="ECO:0000313" key="18">
    <source>
        <dbReference type="RefSeq" id="XP_030048693.1"/>
    </source>
</evidence>
<sequence length="407" mass="45366">MTASRLLKMSSLGSCLSRVMVILTAALVSTSVSSSRWGEEGVEYGQLGTSITLQCDRANGSSLVEWRFNGSADLPQGSSSQLGNLILLRADLSAVGNYSCYDERRRLLSSRFLRLGYPPGVPSVSCSASDFENFSCYWTSSLETFLPTRYIASYRNKKNPTSPCLQDPARPNMCSVIKADVWSSYRMNITEENPLGSSFQLLNVMMHTIVKPDPPEALVVQPVPFFPRRLQVSWDYPVTWPKESHFQLKFRLQYRTVLHGSWSVVETVNLSDVITDAYSGTEHVVQVSARDFLDAGSWSDWSVEVRATPWISSTMETSEETTTVELEGPDEGPSTVPHTEPFDPSDALEKVAILASMGTFACVILLVALIITILIWIRVRKKGKDQTKNRDFISVVHMKALPRTQIL</sequence>
<dbReference type="CDD" id="cd00063">
    <property type="entry name" value="FN3"/>
    <property type="match status" value="1"/>
</dbReference>
<comment type="subcellular location">
    <subcellularLocation>
        <location evidence="1">Membrane</location>
        <topology evidence="1">Single-pass type I membrane protein</topology>
    </subcellularLocation>
</comment>
<evidence type="ECO:0000256" key="6">
    <source>
        <dbReference type="ARBA" id="ARBA00022989"/>
    </source>
</evidence>
<keyword evidence="11" id="KW-0393">Immunoglobulin domain</keyword>
<evidence type="ECO:0000256" key="13">
    <source>
        <dbReference type="SAM" id="Phobius"/>
    </source>
</evidence>
<dbReference type="InParanoid" id="A0A6P7X8A3"/>
<dbReference type="InterPro" id="IPR007110">
    <property type="entry name" value="Ig-like_dom"/>
</dbReference>
<dbReference type="SUPFAM" id="SSF49265">
    <property type="entry name" value="Fibronectin type III"/>
    <property type="match status" value="2"/>
</dbReference>
<keyword evidence="6 13" id="KW-1133">Transmembrane helix</keyword>
<evidence type="ECO:0000256" key="2">
    <source>
        <dbReference type="ARBA" id="ARBA00010890"/>
    </source>
</evidence>
<evidence type="ECO:0000256" key="10">
    <source>
        <dbReference type="ARBA" id="ARBA00023180"/>
    </source>
</evidence>
<keyword evidence="5" id="KW-0677">Repeat</keyword>
<keyword evidence="17" id="KW-1185">Reference proteome</keyword>
<keyword evidence="10" id="KW-0325">Glycoprotein</keyword>
<evidence type="ECO:0000259" key="16">
    <source>
        <dbReference type="PROSITE" id="PS50853"/>
    </source>
</evidence>
<evidence type="ECO:0000256" key="5">
    <source>
        <dbReference type="ARBA" id="ARBA00022737"/>
    </source>
</evidence>
<dbReference type="PANTHER" id="PTHR48483:SF2">
    <property type="entry name" value="INTERLEUKIN-27 SUBUNIT BETA"/>
    <property type="match status" value="1"/>
</dbReference>
<evidence type="ECO:0000256" key="1">
    <source>
        <dbReference type="ARBA" id="ARBA00004479"/>
    </source>
</evidence>
<feature type="region of interest" description="Disordered" evidence="12">
    <location>
        <begin position="317"/>
        <end position="338"/>
    </location>
</feature>
<dbReference type="PROSITE" id="PS50835">
    <property type="entry name" value="IG_LIKE"/>
    <property type="match status" value="1"/>
</dbReference>
<feature type="domain" description="Ig-like" evidence="15">
    <location>
        <begin position="48"/>
        <end position="100"/>
    </location>
</feature>
<name>A0A6P7X8A3_9AMPH</name>
<evidence type="ECO:0000256" key="4">
    <source>
        <dbReference type="ARBA" id="ARBA00022729"/>
    </source>
</evidence>
<evidence type="ECO:0000313" key="17">
    <source>
        <dbReference type="Proteomes" id="UP000515156"/>
    </source>
</evidence>
<dbReference type="FunFam" id="2.60.40.10:FF:000136">
    <property type="entry name" value="Ciliary neurotrophic factor receptor alpha"/>
    <property type="match status" value="1"/>
</dbReference>
<dbReference type="InterPro" id="IPR036116">
    <property type="entry name" value="FN3_sf"/>
</dbReference>
<keyword evidence="3 13" id="KW-0812">Transmembrane</keyword>
<dbReference type="InterPro" id="IPR003961">
    <property type="entry name" value="FN3_dom"/>
</dbReference>
<evidence type="ECO:0000256" key="7">
    <source>
        <dbReference type="ARBA" id="ARBA00023136"/>
    </source>
</evidence>
<dbReference type="CTD" id="3590"/>
<comment type="similarity">
    <text evidence="2">Belongs to the type I cytokine receptor family. Type 3 subfamily.</text>
</comment>
<dbReference type="InterPro" id="IPR053073">
    <property type="entry name" value="IL11/IL27_subunit_beta"/>
</dbReference>
<gene>
    <name evidence="18" type="primary">IL11RA</name>
</gene>
<dbReference type="SUPFAM" id="SSF48726">
    <property type="entry name" value="Immunoglobulin"/>
    <property type="match status" value="1"/>
</dbReference>
<dbReference type="AlphaFoldDB" id="A0A6P7X8A3"/>
<evidence type="ECO:0000259" key="15">
    <source>
        <dbReference type="PROSITE" id="PS50835"/>
    </source>
</evidence>
<evidence type="ECO:0000256" key="11">
    <source>
        <dbReference type="ARBA" id="ARBA00023319"/>
    </source>
</evidence>
<dbReference type="GO" id="GO:0016020">
    <property type="term" value="C:membrane"/>
    <property type="evidence" value="ECO:0007669"/>
    <property type="project" value="UniProtKB-SubCell"/>
</dbReference>
<feature type="chain" id="PRO_5028341211" evidence="14">
    <location>
        <begin position="35"/>
        <end position="407"/>
    </location>
</feature>
<accession>A0A6P7X8A3</accession>
<dbReference type="PROSITE" id="PS50853">
    <property type="entry name" value="FN3"/>
    <property type="match status" value="1"/>
</dbReference>
<dbReference type="KEGG" id="muo:115462814"/>
<evidence type="ECO:0000256" key="9">
    <source>
        <dbReference type="ARBA" id="ARBA00023170"/>
    </source>
</evidence>
<dbReference type="PROSITE" id="PS01354">
    <property type="entry name" value="HEMATOPO_REC_L_F3"/>
    <property type="match status" value="1"/>
</dbReference>
<keyword evidence="8" id="KW-1015">Disulfide bond</keyword>